<accession>A0ABT2X5Y6</accession>
<sequence length="49" mass="5607">MLTLSQTPGLIADTLRLVRETLGRLNAVTLAEPAPYWTDYLREDQKRGY</sequence>
<proteinExistence type="predicted"/>
<protein>
    <submittedName>
        <fullName evidence="1">Uncharacterized protein</fullName>
    </submittedName>
</protein>
<gene>
    <name evidence="1" type="ORF">OEZ60_10415</name>
</gene>
<reference evidence="1 2" key="1">
    <citation type="submission" date="2022-10" db="EMBL/GenBank/DDBJ databases">
        <title>Defluviimonas sp. nov., isolated from ocean surface sediments.</title>
        <authorList>
            <person name="He W."/>
            <person name="Wang L."/>
            <person name="Zhang D.-F."/>
        </authorList>
    </citation>
    <scope>NUCLEOTIDE SEQUENCE [LARGE SCALE GENOMIC DNA]</scope>
    <source>
        <strain evidence="1 2">WL0024</strain>
    </source>
</reference>
<organism evidence="1 2">
    <name type="scientific">Albidovulum salinarum</name>
    <dbReference type="NCBI Taxonomy" id="2984153"/>
    <lineage>
        <taxon>Bacteria</taxon>
        <taxon>Pseudomonadati</taxon>
        <taxon>Pseudomonadota</taxon>
        <taxon>Alphaproteobacteria</taxon>
        <taxon>Rhodobacterales</taxon>
        <taxon>Paracoccaceae</taxon>
        <taxon>Albidovulum</taxon>
    </lineage>
</organism>
<dbReference type="Proteomes" id="UP001209535">
    <property type="component" value="Unassembled WGS sequence"/>
</dbReference>
<dbReference type="RefSeq" id="WP_263335694.1">
    <property type="nucleotide sequence ID" value="NZ_JAOVQO010000008.1"/>
</dbReference>
<dbReference type="EMBL" id="JAOVQO010000008">
    <property type="protein sequence ID" value="MCU9848422.1"/>
    <property type="molecule type" value="Genomic_DNA"/>
</dbReference>
<evidence type="ECO:0000313" key="1">
    <source>
        <dbReference type="EMBL" id="MCU9848422.1"/>
    </source>
</evidence>
<comment type="caution">
    <text evidence="1">The sequence shown here is derived from an EMBL/GenBank/DDBJ whole genome shotgun (WGS) entry which is preliminary data.</text>
</comment>
<evidence type="ECO:0000313" key="2">
    <source>
        <dbReference type="Proteomes" id="UP001209535"/>
    </source>
</evidence>
<name>A0ABT2X5Y6_9RHOB</name>
<keyword evidence="2" id="KW-1185">Reference proteome</keyword>